<dbReference type="Proteomes" id="UP000192678">
    <property type="component" value="Unassembled WGS sequence"/>
</dbReference>
<dbReference type="OrthoDB" id="5297106at2"/>
<dbReference type="RefSeq" id="WP_084289443.1">
    <property type="nucleotide sequence ID" value="NZ_FWYB01000005.1"/>
</dbReference>
<accession>A0A1W2CYC5</accession>
<name>A0A1W2CYC5_9SPHI</name>
<dbReference type="SUPFAM" id="SSF143100">
    <property type="entry name" value="TTHA1013/TTHA0281-like"/>
    <property type="match status" value="1"/>
</dbReference>
<dbReference type="InterPro" id="IPR035069">
    <property type="entry name" value="TTHA1013/TTHA0281-like"/>
</dbReference>
<evidence type="ECO:0000313" key="1">
    <source>
        <dbReference type="EMBL" id="SMC90305.1"/>
    </source>
</evidence>
<keyword evidence="2" id="KW-1185">Reference proteome</keyword>
<dbReference type="Pfam" id="PF05534">
    <property type="entry name" value="HicB"/>
    <property type="match status" value="1"/>
</dbReference>
<dbReference type="STRING" id="475255.SAMN04488101_10596"/>
<gene>
    <name evidence="1" type="ORF">SAMN04488101_10596</name>
</gene>
<dbReference type="EMBL" id="FWYB01000005">
    <property type="protein sequence ID" value="SMC90305.1"/>
    <property type="molecule type" value="Genomic_DNA"/>
</dbReference>
<evidence type="ECO:0000313" key="2">
    <source>
        <dbReference type="Proteomes" id="UP000192678"/>
    </source>
</evidence>
<reference evidence="1 2" key="1">
    <citation type="submission" date="2017-04" db="EMBL/GenBank/DDBJ databases">
        <authorList>
            <person name="Afonso C.L."/>
            <person name="Miller P.J."/>
            <person name="Scott M.A."/>
            <person name="Spackman E."/>
            <person name="Goraichik I."/>
            <person name="Dimitrov K.M."/>
            <person name="Suarez D.L."/>
            <person name="Swayne D.E."/>
        </authorList>
    </citation>
    <scope>NUCLEOTIDE SEQUENCE [LARGE SCALE GENOMIC DNA]</scope>
    <source>
        <strain evidence="1 2">DSM 19625</strain>
    </source>
</reference>
<organism evidence="1 2">
    <name type="scientific">Pedobacter nyackensis</name>
    <dbReference type="NCBI Taxonomy" id="475255"/>
    <lineage>
        <taxon>Bacteria</taxon>
        <taxon>Pseudomonadati</taxon>
        <taxon>Bacteroidota</taxon>
        <taxon>Sphingobacteriia</taxon>
        <taxon>Sphingobacteriales</taxon>
        <taxon>Sphingobacteriaceae</taxon>
        <taxon>Pedobacter</taxon>
    </lineage>
</organism>
<sequence length="124" mass="14020">MKNYFEYNGYIGSVEFSAEDRVFFGKIHGINDLVTFEGASVDELEQAFKEAITDYLATCEELGKRPDKVYKGSFNVRVSEKLHHDSALLAKKKGVNLNEVVKAALSYMVQHEDLLNKENLSVQP</sequence>
<protein>
    <submittedName>
        <fullName evidence="1">Predicted nuclease of the RNAse H fold, HicB family</fullName>
    </submittedName>
</protein>
<dbReference type="AlphaFoldDB" id="A0A1W2CYC5"/>
<dbReference type="InterPro" id="IPR008651">
    <property type="entry name" value="Uncharacterised_HicB"/>
</dbReference>
<proteinExistence type="predicted"/>